<sequence>MVVIHDLKSDTITSMVEKNISKESIIDSDLLTSYIHLKDIVKEHRGQVIPKKETGKFLPQGKRILIY</sequence>
<reference evidence="1" key="1">
    <citation type="submission" date="2019-03" db="EMBL/GenBank/DDBJ databases">
        <title>Single cell metagenomics reveals metabolic interactions within the superorganism composed of flagellate Streblomastix strix and complex community of Bacteroidetes bacteria on its surface.</title>
        <authorList>
            <person name="Treitli S.C."/>
            <person name="Kolisko M."/>
            <person name="Husnik F."/>
            <person name="Keeling P."/>
            <person name="Hampl V."/>
        </authorList>
    </citation>
    <scope>NUCLEOTIDE SEQUENCE</scope>
    <source>
        <strain evidence="1">STM</strain>
    </source>
</reference>
<proteinExistence type="predicted"/>
<evidence type="ECO:0000313" key="1">
    <source>
        <dbReference type="EMBL" id="KAA6305243.1"/>
    </source>
</evidence>
<evidence type="ECO:0008006" key="2">
    <source>
        <dbReference type="Google" id="ProtNLM"/>
    </source>
</evidence>
<organism evidence="1">
    <name type="scientific">termite gut metagenome</name>
    <dbReference type="NCBI Taxonomy" id="433724"/>
    <lineage>
        <taxon>unclassified sequences</taxon>
        <taxon>metagenomes</taxon>
        <taxon>organismal metagenomes</taxon>
    </lineage>
</organism>
<protein>
    <recommendedName>
        <fullName evidence="2">ISXO2-like transposase domain-containing protein</fullName>
    </recommendedName>
</protein>
<gene>
    <name evidence="1" type="ORF">EZS27_043106</name>
</gene>
<dbReference type="AlphaFoldDB" id="A0A5J4P9Q3"/>
<accession>A0A5J4P9Q3</accession>
<dbReference type="EMBL" id="SNRY01010857">
    <property type="protein sequence ID" value="KAA6305243.1"/>
    <property type="molecule type" value="Genomic_DNA"/>
</dbReference>
<comment type="caution">
    <text evidence="1">The sequence shown here is derived from an EMBL/GenBank/DDBJ whole genome shotgun (WGS) entry which is preliminary data.</text>
</comment>
<name>A0A5J4P9Q3_9ZZZZ</name>